<evidence type="ECO:0000313" key="2">
    <source>
        <dbReference type="Proteomes" id="UP000194127"/>
    </source>
</evidence>
<dbReference type="RefSeq" id="XP_024334379.1">
    <property type="nucleotide sequence ID" value="XM_024487054.1"/>
</dbReference>
<dbReference type="Gene3D" id="1.20.1280.50">
    <property type="match status" value="1"/>
</dbReference>
<dbReference type="GeneID" id="36332003"/>
<protein>
    <submittedName>
        <fullName evidence="1">Uncharacterized protein</fullName>
    </submittedName>
</protein>
<gene>
    <name evidence="1" type="ORF">POSPLADRAFT_1156274</name>
</gene>
<accession>A0A1X6MMJ8</accession>
<sequence>RFSYSPELIPEHAVATYIEHLNDDILYEIFCVLALSPPMQDKYLLSQLSLESKTSWLAITHTCSRWRRIAVTSPRLWTKISIYLDCCEPMLREFLSRSQDMSLSVRICGSTSRPDDVGSLMEMSRLLAQHTRRFVSFSVVNVARRHMRDILVAFTYPAPRLSEIILIAYSHQLHLPQRTPVAASLFSNHTPVLCTMHAPNVWLPWRPYRDMVYIDLMVSSFQSADEVLQSIQHCKMLRHLRIETQDNGSQPSALDAPFTTVHLPDLTYLNLRGPYSSIARIASCLAVPTSASISVSLLHHPNDRLDNHQRGRALYPSTSRVTAAQFKVTCIRAAALLRLTSADDRFMSMWAWRNFRGAFDVNVGDALDHLGDLLVFPALSRLTIRHNTLRLSAMDWRRIFKQMPSLEVLEIEGGHHTHVAGPFQALGIVNALDGTFIVCPALTCIHAISCEGWDVLADLLSDVLKLRSSIGVRLNKLEIVTEEVRELLTLEQLCDDVNELSIVLK</sequence>
<dbReference type="AlphaFoldDB" id="A0A1X6MMJ8"/>
<evidence type="ECO:0000313" key="1">
    <source>
        <dbReference type="EMBL" id="OSX57585.1"/>
    </source>
</evidence>
<organism evidence="1 2">
    <name type="scientific">Postia placenta MAD-698-R-SB12</name>
    <dbReference type="NCBI Taxonomy" id="670580"/>
    <lineage>
        <taxon>Eukaryota</taxon>
        <taxon>Fungi</taxon>
        <taxon>Dikarya</taxon>
        <taxon>Basidiomycota</taxon>
        <taxon>Agaricomycotina</taxon>
        <taxon>Agaricomycetes</taxon>
        <taxon>Polyporales</taxon>
        <taxon>Adustoporiaceae</taxon>
        <taxon>Rhodonia</taxon>
    </lineage>
</organism>
<name>A0A1X6MMJ8_9APHY</name>
<keyword evidence="2" id="KW-1185">Reference proteome</keyword>
<reference evidence="1 2" key="1">
    <citation type="submission" date="2017-04" db="EMBL/GenBank/DDBJ databases">
        <title>Genome Sequence of the Model Brown-Rot Fungus Postia placenta SB12.</title>
        <authorList>
            <consortium name="DOE Joint Genome Institute"/>
            <person name="Gaskell J."/>
            <person name="Kersten P."/>
            <person name="Larrondo L.F."/>
            <person name="Canessa P."/>
            <person name="Martinez D."/>
            <person name="Hibbett D."/>
            <person name="Schmoll M."/>
            <person name="Kubicek C.P."/>
            <person name="Martinez A.T."/>
            <person name="Yadav J."/>
            <person name="Master E."/>
            <person name="Magnuson J.K."/>
            <person name="James T."/>
            <person name="Yaver D."/>
            <person name="Berka R."/>
            <person name="Labutti K."/>
            <person name="Lipzen A."/>
            <person name="Aerts A."/>
            <person name="Barry K."/>
            <person name="Henrissat B."/>
            <person name="Blanchette R."/>
            <person name="Grigoriev I."/>
            <person name="Cullen D."/>
        </authorList>
    </citation>
    <scope>NUCLEOTIDE SEQUENCE [LARGE SCALE GENOMIC DNA]</scope>
    <source>
        <strain evidence="1 2">MAD-698-R-SB12</strain>
    </source>
</reference>
<proteinExistence type="predicted"/>
<dbReference type="SUPFAM" id="SSF52047">
    <property type="entry name" value="RNI-like"/>
    <property type="match status" value="1"/>
</dbReference>
<dbReference type="OrthoDB" id="2801457at2759"/>
<dbReference type="EMBL" id="KZ110607">
    <property type="protein sequence ID" value="OSX57585.1"/>
    <property type="molecule type" value="Genomic_DNA"/>
</dbReference>
<feature type="non-terminal residue" evidence="1">
    <location>
        <position position="1"/>
    </location>
</feature>
<dbReference type="Proteomes" id="UP000194127">
    <property type="component" value="Unassembled WGS sequence"/>
</dbReference>